<keyword evidence="6" id="KW-1185">Reference proteome</keyword>
<protein>
    <recommendedName>
        <fullName evidence="4">Tryptophan synthase beta chain-like PALP domain-containing protein</fullName>
    </recommendedName>
</protein>
<dbReference type="GO" id="GO:0006565">
    <property type="term" value="P:L-serine catabolic process"/>
    <property type="evidence" value="ECO:0007669"/>
    <property type="project" value="TreeGrafter"/>
</dbReference>
<keyword evidence="3" id="KW-0456">Lyase</keyword>
<comment type="caution">
    <text evidence="5">The sequence shown here is derived from an EMBL/GenBank/DDBJ whole genome shotgun (WGS) entry which is preliminary data.</text>
</comment>
<evidence type="ECO:0000256" key="1">
    <source>
        <dbReference type="ARBA" id="ARBA00001933"/>
    </source>
</evidence>
<sequence>MDGSLRPPTTTEELLAVIQAKGWNTAVFRGVLPAPQTSLSSHAALNGGHSGPAPAQPVLVAGAAVAGPEGACCRVSHLVAREAVVAYGRIRPFARWTPLEPSPWLSGLASQQDGAVRAGSGGGEGRGGGCHAWLKLESEQHSGSFKVRGALNKLLSLNPDQLSRGVFTASTGNHALAVLYACSALQEAGAGGATAAAPQAPATVVAAEADAREAGVPGAVRPSLRPILYVPETASPYKLRKLSSLGGELRPTGTDCLEAESAARAAAEAAGATYVSPYNDMDVIAGQGTIALELLASRRRGELDAVFVPVGGGGLIAGVASVLKAADPSIRVIGCQPAASDVMARSVLAGSIQPELSAEADDPSYAYGTLSDATAGGVESDSLTLQPCADCVDEWIAVREDEIAAALVGLLREHSKLVEGAAAVGLAAFRRLAPSLEGRHAVGVCCGGNIGLEALRRAMDMADA</sequence>
<dbReference type="InterPro" id="IPR050147">
    <property type="entry name" value="Ser/Thr_Dehydratase"/>
</dbReference>
<dbReference type="SUPFAM" id="SSF53686">
    <property type="entry name" value="Tryptophan synthase beta subunit-like PLP-dependent enzymes"/>
    <property type="match status" value="2"/>
</dbReference>
<dbReference type="GO" id="GO:0006567">
    <property type="term" value="P:L-threonine catabolic process"/>
    <property type="evidence" value="ECO:0007669"/>
    <property type="project" value="TreeGrafter"/>
</dbReference>
<dbReference type="Gene3D" id="3.40.50.1100">
    <property type="match status" value="4"/>
</dbReference>
<evidence type="ECO:0000313" key="5">
    <source>
        <dbReference type="EMBL" id="KAG2483023.1"/>
    </source>
</evidence>
<comment type="cofactor">
    <cofactor evidence="1">
        <name>pyridoxal 5'-phosphate</name>
        <dbReference type="ChEBI" id="CHEBI:597326"/>
    </cofactor>
</comment>
<evidence type="ECO:0000256" key="3">
    <source>
        <dbReference type="ARBA" id="ARBA00023239"/>
    </source>
</evidence>
<dbReference type="EMBL" id="JAEHOE010000193">
    <property type="protein sequence ID" value="KAG2483023.1"/>
    <property type="molecule type" value="Genomic_DNA"/>
</dbReference>
<gene>
    <name evidence="5" type="ORF">HYH03_018103</name>
</gene>
<organism evidence="5 6">
    <name type="scientific">Edaphochlamys debaryana</name>
    <dbReference type="NCBI Taxonomy" id="47281"/>
    <lineage>
        <taxon>Eukaryota</taxon>
        <taxon>Viridiplantae</taxon>
        <taxon>Chlorophyta</taxon>
        <taxon>core chlorophytes</taxon>
        <taxon>Chlorophyceae</taxon>
        <taxon>CS clade</taxon>
        <taxon>Chlamydomonadales</taxon>
        <taxon>Chlamydomonadales incertae sedis</taxon>
        <taxon>Edaphochlamys</taxon>
    </lineage>
</organism>
<feature type="domain" description="Tryptophan synthase beta chain-like PALP" evidence="4">
    <location>
        <begin position="129"/>
        <end position="185"/>
    </location>
</feature>
<dbReference type="GO" id="GO:0009097">
    <property type="term" value="P:isoleucine biosynthetic process"/>
    <property type="evidence" value="ECO:0007669"/>
    <property type="project" value="TreeGrafter"/>
</dbReference>
<feature type="domain" description="Tryptophan synthase beta chain-like PALP" evidence="4">
    <location>
        <begin position="224"/>
        <end position="447"/>
    </location>
</feature>
<dbReference type="Pfam" id="PF00291">
    <property type="entry name" value="PALP"/>
    <property type="match status" value="2"/>
</dbReference>
<accession>A0A835XHS7</accession>
<dbReference type="AlphaFoldDB" id="A0A835XHS7"/>
<dbReference type="GO" id="GO:0003941">
    <property type="term" value="F:L-serine ammonia-lyase activity"/>
    <property type="evidence" value="ECO:0007669"/>
    <property type="project" value="TreeGrafter"/>
</dbReference>
<proteinExistence type="predicted"/>
<dbReference type="Proteomes" id="UP000612055">
    <property type="component" value="Unassembled WGS sequence"/>
</dbReference>
<evidence type="ECO:0000256" key="2">
    <source>
        <dbReference type="ARBA" id="ARBA00022898"/>
    </source>
</evidence>
<dbReference type="PANTHER" id="PTHR48078">
    <property type="entry name" value="THREONINE DEHYDRATASE, MITOCHONDRIAL-RELATED"/>
    <property type="match status" value="1"/>
</dbReference>
<dbReference type="PANTHER" id="PTHR48078:SF6">
    <property type="entry name" value="L-THREONINE DEHYDRATASE CATABOLIC TDCB"/>
    <property type="match status" value="1"/>
</dbReference>
<dbReference type="GO" id="GO:0004794">
    <property type="term" value="F:threonine deaminase activity"/>
    <property type="evidence" value="ECO:0007669"/>
    <property type="project" value="TreeGrafter"/>
</dbReference>
<keyword evidence="2" id="KW-0663">Pyridoxal phosphate</keyword>
<dbReference type="InterPro" id="IPR001926">
    <property type="entry name" value="TrpB-like_PALP"/>
</dbReference>
<evidence type="ECO:0000259" key="4">
    <source>
        <dbReference type="Pfam" id="PF00291"/>
    </source>
</evidence>
<dbReference type="InterPro" id="IPR036052">
    <property type="entry name" value="TrpB-like_PALP_sf"/>
</dbReference>
<dbReference type="OrthoDB" id="4418812at2759"/>
<reference evidence="5" key="1">
    <citation type="journal article" date="2020" name="bioRxiv">
        <title>Comparative genomics of Chlamydomonas.</title>
        <authorList>
            <person name="Craig R.J."/>
            <person name="Hasan A.R."/>
            <person name="Ness R.W."/>
            <person name="Keightley P.D."/>
        </authorList>
    </citation>
    <scope>NUCLEOTIDE SEQUENCE</scope>
    <source>
        <strain evidence="5">CCAP 11/70</strain>
    </source>
</reference>
<name>A0A835XHS7_9CHLO</name>
<evidence type="ECO:0000313" key="6">
    <source>
        <dbReference type="Proteomes" id="UP000612055"/>
    </source>
</evidence>